<evidence type="ECO:0000256" key="3">
    <source>
        <dbReference type="ARBA" id="ARBA00023242"/>
    </source>
</evidence>
<dbReference type="Proteomes" id="UP000287033">
    <property type="component" value="Unassembled WGS sequence"/>
</dbReference>
<evidence type="ECO:0000259" key="4">
    <source>
        <dbReference type="PROSITE" id="PS50800"/>
    </source>
</evidence>
<dbReference type="GO" id="GO:0050684">
    <property type="term" value="P:regulation of mRNA processing"/>
    <property type="evidence" value="ECO:0007669"/>
    <property type="project" value="TreeGrafter"/>
</dbReference>
<dbReference type="SMART" id="SM00513">
    <property type="entry name" value="SAP"/>
    <property type="match status" value="1"/>
</dbReference>
<dbReference type="GO" id="GO:0005634">
    <property type="term" value="C:nucleus"/>
    <property type="evidence" value="ECO:0007669"/>
    <property type="project" value="UniProtKB-SubCell"/>
</dbReference>
<comment type="caution">
    <text evidence="5">The sequence shown here is derived from an EMBL/GenBank/DDBJ whole genome shotgun (WGS) entry which is preliminary data.</text>
</comment>
<feature type="domain" description="SAP" evidence="4">
    <location>
        <begin position="19"/>
        <end position="51"/>
    </location>
</feature>
<dbReference type="InterPro" id="IPR051738">
    <property type="entry name" value="SAF_Modulators"/>
</dbReference>
<dbReference type="STRING" id="137246.A0A401TYX8"/>
<dbReference type="PROSITE" id="PS50800">
    <property type="entry name" value="SAP"/>
    <property type="match status" value="1"/>
</dbReference>
<keyword evidence="6" id="KW-1185">Reference proteome</keyword>
<dbReference type="GO" id="GO:0006357">
    <property type="term" value="P:regulation of transcription by RNA polymerase II"/>
    <property type="evidence" value="ECO:0007669"/>
    <property type="project" value="TreeGrafter"/>
</dbReference>
<dbReference type="PANTHER" id="PTHR15683">
    <property type="entry name" value="SCAFFOLD ATTACHMENT FACTOR B-RELATED"/>
    <property type="match status" value="1"/>
</dbReference>
<dbReference type="AlphaFoldDB" id="A0A401TYX8"/>
<gene>
    <name evidence="5" type="ORF">chiPu_0032179</name>
</gene>
<feature type="non-terminal residue" evidence="5">
    <location>
        <position position="51"/>
    </location>
</feature>
<evidence type="ECO:0000256" key="2">
    <source>
        <dbReference type="ARBA" id="ARBA00022884"/>
    </source>
</evidence>
<dbReference type="SUPFAM" id="SSF68906">
    <property type="entry name" value="SAP domain"/>
    <property type="match status" value="1"/>
</dbReference>
<comment type="subcellular location">
    <subcellularLocation>
        <location evidence="1">Nucleus</location>
    </subcellularLocation>
</comment>
<evidence type="ECO:0000313" key="5">
    <source>
        <dbReference type="EMBL" id="GCC47854.1"/>
    </source>
</evidence>
<protein>
    <recommendedName>
        <fullName evidence="4">SAP domain-containing protein</fullName>
    </recommendedName>
</protein>
<dbReference type="Pfam" id="PF02037">
    <property type="entry name" value="SAP"/>
    <property type="match status" value="1"/>
</dbReference>
<accession>A0A401TYX8</accession>
<reference evidence="5 6" key="1">
    <citation type="journal article" date="2018" name="Nat. Ecol. Evol.">
        <title>Shark genomes provide insights into elasmobranch evolution and the origin of vertebrates.</title>
        <authorList>
            <person name="Hara Y"/>
            <person name="Yamaguchi K"/>
            <person name="Onimaru K"/>
            <person name="Kadota M"/>
            <person name="Koyanagi M"/>
            <person name="Keeley SD"/>
            <person name="Tatsumi K"/>
            <person name="Tanaka K"/>
            <person name="Motone F"/>
            <person name="Kageyama Y"/>
            <person name="Nozu R"/>
            <person name="Adachi N"/>
            <person name="Nishimura O"/>
            <person name="Nakagawa R"/>
            <person name="Tanegashima C"/>
            <person name="Kiyatake I"/>
            <person name="Matsumoto R"/>
            <person name="Murakumo K"/>
            <person name="Nishida K"/>
            <person name="Terakita A"/>
            <person name="Kuratani S"/>
            <person name="Sato K"/>
            <person name="Hyodo S Kuraku.S."/>
        </authorList>
    </citation>
    <scope>NUCLEOTIDE SEQUENCE [LARGE SCALE GENOMIC DNA]</scope>
</reference>
<dbReference type="Gene3D" id="1.10.720.30">
    <property type="entry name" value="SAP domain"/>
    <property type="match status" value="1"/>
</dbReference>
<dbReference type="InterPro" id="IPR003034">
    <property type="entry name" value="SAP_dom"/>
</dbReference>
<dbReference type="InterPro" id="IPR036361">
    <property type="entry name" value="SAP_dom_sf"/>
</dbReference>
<proteinExistence type="predicted"/>
<dbReference type="GO" id="GO:0003723">
    <property type="term" value="F:RNA binding"/>
    <property type="evidence" value="ECO:0007669"/>
    <property type="project" value="UniProtKB-KW"/>
</dbReference>
<dbReference type="OrthoDB" id="6159259at2759"/>
<name>A0A401TYX8_CHIPU</name>
<dbReference type="PANTHER" id="PTHR15683:SF8">
    <property type="entry name" value="SCAFFOLD ATTACHMENT FACTOR B, ISOFORM B"/>
    <property type="match status" value="1"/>
</dbReference>
<dbReference type="GO" id="GO:0043565">
    <property type="term" value="F:sequence-specific DNA binding"/>
    <property type="evidence" value="ECO:0007669"/>
    <property type="project" value="TreeGrafter"/>
</dbReference>
<evidence type="ECO:0000313" key="6">
    <source>
        <dbReference type="Proteomes" id="UP000287033"/>
    </source>
</evidence>
<dbReference type="EMBL" id="BEZZ01229723">
    <property type="protein sequence ID" value="GCC47854.1"/>
    <property type="molecule type" value="Genomic_DNA"/>
</dbReference>
<keyword evidence="2" id="KW-0694">RNA-binding</keyword>
<evidence type="ECO:0000256" key="1">
    <source>
        <dbReference type="ARBA" id="ARBA00004123"/>
    </source>
</evidence>
<keyword evidence="3" id="KW-0539">Nucleus</keyword>
<organism evidence="5 6">
    <name type="scientific">Chiloscyllium punctatum</name>
    <name type="common">Brownbanded bambooshark</name>
    <name type="synonym">Hemiscyllium punctatum</name>
    <dbReference type="NCBI Taxonomy" id="137246"/>
    <lineage>
        <taxon>Eukaryota</taxon>
        <taxon>Metazoa</taxon>
        <taxon>Chordata</taxon>
        <taxon>Craniata</taxon>
        <taxon>Vertebrata</taxon>
        <taxon>Chondrichthyes</taxon>
        <taxon>Elasmobranchii</taxon>
        <taxon>Galeomorphii</taxon>
        <taxon>Galeoidea</taxon>
        <taxon>Orectolobiformes</taxon>
        <taxon>Hemiscylliidae</taxon>
        <taxon>Chiloscyllium</taxon>
    </lineage>
</organism>
<sequence>MEDDNEGSVAVSEGDLRRITELRVVDLKTELRKRNLDINGNKSVLMERLRQ</sequence>